<evidence type="ECO:0000259" key="3">
    <source>
        <dbReference type="PROSITE" id="PS50106"/>
    </source>
</evidence>
<dbReference type="OMA" id="VGWRHYE"/>
<sequence>MPLGLRGKKKGKSKDTKTLVEGEAPLARGRGGSDDYDEEVVGARAGTAAAPARRQGPIRLVFHTQLAHGSPTGRVEGFASVRELYAKIAGAFHIAPSEIMFCTLNTHKIDMDKLLGVQIGLEDFIFAHVKGIKKEVEVFKSEDSLGLTITDNGNGCAFIKRIKAGSLIDQIKVICVGDHIESINGKSVVGCRHYEVAKTLKDLEKGHTFMLKLIEPMKSFDMIEPRSKGGSLPEGKIFRGRETLRLRSKGPATVEEMPSDVEETATKKVDDLLEMYMGIRDLELAATMVEAGKGKNSPDEFAVAIDEALGDFAFPDEFVFDVWGAIGDAMRGRL</sequence>
<name>A0A8D0E4T9_SALMN</name>
<keyword evidence="5" id="KW-1185">Reference proteome</keyword>
<dbReference type="FunFam" id="2.30.42.10:FF:000097">
    <property type="entry name" value="PDZ domain-containing protein GIPC1 isoform 1"/>
    <property type="match status" value="1"/>
</dbReference>
<accession>A0A8D0E4T9</accession>
<dbReference type="PIRSF" id="PIRSF038083">
    <property type="entry name" value="UCP038083_GIPC"/>
    <property type="match status" value="1"/>
</dbReference>
<dbReference type="SUPFAM" id="SSF50156">
    <property type="entry name" value="PDZ domain-like"/>
    <property type="match status" value="1"/>
</dbReference>
<dbReference type="Ensembl" id="ENSSMRT00000030581.1">
    <property type="protein sequence ID" value="ENSSMRP00000026152.1"/>
    <property type="gene ID" value="ENSSMRG00000020199.1"/>
</dbReference>
<dbReference type="Pfam" id="PF00595">
    <property type="entry name" value="PDZ"/>
    <property type="match status" value="1"/>
</dbReference>
<dbReference type="Pfam" id="PF25082">
    <property type="entry name" value="GIPC1_GH2"/>
    <property type="match status" value="1"/>
</dbReference>
<dbReference type="PROSITE" id="PS50106">
    <property type="entry name" value="PDZ"/>
    <property type="match status" value="1"/>
</dbReference>
<dbReference type="InterPro" id="IPR001478">
    <property type="entry name" value="PDZ"/>
</dbReference>
<evidence type="ECO:0000256" key="1">
    <source>
        <dbReference type="ARBA" id="ARBA00009011"/>
    </source>
</evidence>
<dbReference type="CDD" id="cd06707">
    <property type="entry name" value="PDZ_GIPC"/>
    <property type="match status" value="1"/>
</dbReference>
<dbReference type="CDD" id="cd21180">
    <property type="entry name" value="GH2_GIPC"/>
    <property type="match status" value="1"/>
</dbReference>
<reference evidence="4" key="2">
    <citation type="submission" date="2025-09" db="UniProtKB">
        <authorList>
            <consortium name="Ensembl"/>
        </authorList>
    </citation>
    <scope>IDENTIFICATION</scope>
</reference>
<dbReference type="GeneTree" id="ENSGT00390000003420"/>
<dbReference type="Gene3D" id="2.30.42.10">
    <property type="match status" value="1"/>
</dbReference>
<comment type="similarity">
    <text evidence="1">Belongs to the GIPC family.</text>
</comment>
<dbReference type="Proteomes" id="UP000694421">
    <property type="component" value="Unplaced"/>
</dbReference>
<dbReference type="InterPro" id="IPR017379">
    <property type="entry name" value="GIPC1/2/3"/>
</dbReference>
<reference evidence="4" key="1">
    <citation type="submission" date="2025-08" db="UniProtKB">
        <authorList>
            <consortium name="Ensembl"/>
        </authorList>
    </citation>
    <scope>IDENTIFICATION</scope>
</reference>
<organism evidence="4 5">
    <name type="scientific">Salvator merianae</name>
    <name type="common">Argentine black and white tegu</name>
    <name type="synonym">Tupinambis merianae</name>
    <dbReference type="NCBI Taxonomy" id="96440"/>
    <lineage>
        <taxon>Eukaryota</taxon>
        <taxon>Metazoa</taxon>
        <taxon>Chordata</taxon>
        <taxon>Craniata</taxon>
        <taxon>Vertebrata</taxon>
        <taxon>Euteleostomi</taxon>
        <taxon>Lepidosauria</taxon>
        <taxon>Squamata</taxon>
        <taxon>Bifurcata</taxon>
        <taxon>Unidentata</taxon>
        <taxon>Episquamata</taxon>
        <taxon>Laterata</taxon>
        <taxon>Teiioidea</taxon>
        <taxon>Teiidae</taxon>
        <taxon>Salvator</taxon>
    </lineage>
</organism>
<dbReference type="SMART" id="SM00228">
    <property type="entry name" value="PDZ"/>
    <property type="match status" value="1"/>
</dbReference>
<feature type="region of interest" description="Disordered" evidence="2">
    <location>
        <begin position="1"/>
        <end position="37"/>
    </location>
</feature>
<feature type="domain" description="PDZ" evidence="3">
    <location>
        <begin position="135"/>
        <end position="202"/>
    </location>
</feature>
<evidence type="ECO:0000313" key="5">
    <source>
        <dbReference type="Proteomes" id="UP000694421"/>
    </source>
</evidence>
<dbReference type="InterPro" id="IPR036034">
    <property type="entry name" value="PDZ_sf"/>
</dbReference>
<dbReference type="GO" id="GO:0042802">
    <property type="term" value="F:identical protein binding"/>
    <property type="evidence" value="ECO:0007669"/>
    <property type="project" value="Ensembl"/>
</dbReference>
<dbReference type="Pfam" id="PF25083">
    <property type="entry name" value="GIPC1_GH1"/>
    <property type="match status" value="1"/>
</dbReference>
<dbReference type="PANTHER" id="PTHR12259:SF3">
    <property type="entry name" value="PDZ DOMAIN-CONTAINING PROTEIN GIPC2"/>
    <property type="match status" value="1"/>
</dbReference>
<dbReference type="InterPro" id="IPR055349">
    <property type="entry name" value="GH2_GIPC"/>
</dbReference>
<proteinExistence type="inferred from homology"/>
<dbReference type="PANTHER" id="PTHR12259">
    <property type="entry name" value="RGS-GAIP INTERACTING PROTEIN GIPC"/>
    <property type="match status" value="1"/>
</dbReference>
<protein>
    <submittedName>
        <fullName evidence="4">GIPC PDZ domain containing family member 2</fullName>
    </submittedName>
</protein>
<evidence type="ECO:0000256" key="2">
    <source>
        <dbReference type="SAM" id="MobiDB-lite"/>
    </source>
</evidence>
<feature type="compositionally biased region" description="Basic residues" evidence="2">
    <location>
        <begin position="1"/>
        <end position="12"/>
    </location>
</feature>
<dbReference type="InterPro" id="IPR056814">
    <property type="entry name" value="GIPC1-3_GH1"/>
</dbReference>
<dbReference type="AlphaFoldDB" id="A0A8D0E4T9"/>
<evidence type="ECO:0000313" key="4">
    <source>
        <dbReference type="Ensembl" id="ENSSMRP00000026152.1"/>
    </source>
</evidence>